<reference evidence="2 5" key="2">
    <citation type="submission" date="2020-08" db="EMBL/GenBank/DDBJ databases">
        <title>Genomic Encyclopedia of Type Strains, Phase IV (KMG-V): Genome sequencing to study the core and pangenomes of soil and plant-associated prokaryotes.</title>
        <authorList>
            <person name="Whitman W."/>
        </authorList>
    </citation>
    <scope>NUCLEOTIDE SEQUENCE [LARGE SCALE GENOMIC DNA]</scope>
    <source>
        <strain evidence="2 5">B3ACCR2</strain>
    </source>
</reference>
<comment type="caution">
    <text evidence="3">The sequence shown here is derived from an EMBL/GenBank/DDBJ whole genome shotgun (WGS) entry which is preliminary data.</text>
</comment>
<dbReference type="AlphaFoldDB" id="A0A495Y0H4"/>
<name>A0A495Y0H4_9MICO</name>
<reference evidence="3 4" key="1">
    <citation type="submission" date="2018-10" db="EMBL/GenBank/DDBJ databases">
        <title>Sequencing the genomes of 1000 actinobacteria strains.</title>
        <authorList>
            <person name="Klenk H.-P."/>
        </authorList>
    </citation>
    <scope>NUCLEOTIDE SEQUENCE [LARGE SCALE GENOMIC DNA]</scope>
    <source>
        <strain evidence="3 4">DSM 44267</strain>
    </source>
</reference>
<sequence length="37" mass="3975">MTGIRHDTSFGETGGGASRARTPVGTIDRTTDQRLKQ</sequence>
<proteinExistence type="predicted"/>
<accession>A0A495Y0H4</accession>
<evidence type="ECO:0000313" key="2">
    <source>
        <dbReference type="EMBL" id="MBB2987290.1"/>
    </source>
</evidence>
<dbReference type="Proteomes" id="UP000590811">
    <property type="component" value="Unassembled WGS sequence"/>
</dbReference>
<evidence type="ECO:0000313" key="4">
    <source>
        <dbReference type="Proteomes" id="UP000278440"/>
    </source>
</evidence>
<evidence type="ECO:0000256" key="1">
    <source>
        <dbReference type="SAM" id="MobiDB-lite"/>
    </source>
</evidence>
<protein>
    <submittedName>
        <fullName evidence="3">Uncharacterized protein</fullName>
    </submittedName>
</protein>
<organism evidence="3 4">
    <name type="scientific">Terracoccus luteus</name>
    <dbReference type="NCBI Taxonomy" id="53356"/>
    <lineage>
        <taxon>Bacteria</taxon>
        <taxon>Bacillati</taxon>
        <taxon>Actinomycetota</taxon>
        <taxon>Actinomycetes</taxon>
        <taxon>Micrococcales</taxon>
        <taxon>Intrasporangiaceae</taxon>
        <taxon>Terracoccus</taxon>
    </lineage>
</organism>
<dbReference type="EMBL" id="JACHVT010000005">
    <property type="protein sequence ID" value="MBB2987290.1"/>
    <property type="molecule type" value="Genomic_DNA"/>
</dbReference>
<dbReference type="Proteomes" id="UP000278440">
    <property type="component" value="Unassembled WGS sequence"/>
</dbReference>
<gene>
    <name evidence="3" type="ORF">DFJ68_3169</name>
    <name evidence="2" type="ORF">FHW14_002473</name>
</gene>
<keyword evidence="4" id="KW-1185">Reference proteome</keyword>
<dbReference type="EMBL" id="RBXT01000001">
    <property type="protein sequence ID" value="RKT79692.1"/>
    <property type="molecule type" value="Genomic_DNA"/>
</dbReference>
<evidence type="ECO:0000313" key="5">
    <source>
        <dbReference type="Proteomes" id="UP000590811"/>
    </source>
</evidence>
<feature type="region of interest" description="Disordered" evidence="1">
    <location>
        <begin position="1"/>
        <end position="37"/>
    </location>
</feature>
<evidence type="ECO:0000313" key="3">
    <source>
        <dbReference type="EMBL" id="RKT79692.1"/>
    </source>
</evidence>